<evidence type="ECO:0000313" key="1">
    <source>
        <dbReference type="EMBL" id="KTD08328.1"/>
    </source>
</evidence>
<dbReference type="EMBL" id="LNYG01000013">
    <property type="protein sequence ID" value="KTD08328.1"/>
    <property type="molecule type" value="Genomic_DNA"/>
</dbReference>
<sequence>MARETWVRIKFITGTTIEICIDNNKPIMQQIENRLEKDLKHMGLFISSAVMRGNRITNKTTTEEFETLVDREQTFQSIIVNFTTINPKLKKEISDGIYNQVLAILLGTREGGPYNLFANEVIVKLIEDLVKQTYLEPAYSVIPEAMYKKITSDAINKANKVYEVLEIKRLHKKLANDLYNQAVVIFQGGKEQQPFSRFSGEITVAILNELKVAIYEKSKEIISEQEFNRLADTAINKAYRVYSSIENQKFFSSARELNKHAAIKKPISSIKIHSISDASTRAKTLFLSAETLSEKDGEEVKKITPN</sequence>
<reference evidence="1 2" key="1">
    <citation type="submission" date="2015-11" db="EMBL/GenBank/DDBJ databases">
        <title>Genomic analysis of 38 Legionella species identifies large and diverse effector repertoires.</title>
        <authorList>
            <person name="Burstein D."/>
            <person name="Amaro F."/>
            <person name="Zusman T."/>
            <person name="Lifshitz Z."/>
            <person name="Cohen O."/>
            <person name="Gilbert J.A."/>
            <person name="Pupko T."/>
            <person name="Shuman H.A."/>
            <person name="Segal G."/>
        </authorList>
    </citation>
    <scope>NUCLEOTIDE SEQUENCE [LARGE SCALE GENOMIC DNA]</scope>
    <source>
        <strain evidence="1 2">JA-26-G1-E2</strain>
    </source>
</reference>
<comment type="caution">
    <text evidence="1">The sequence shown here is derived from an EMBL/GenBank/DDBJ whole genome shotgun (WGS) entry which is preliminary data.</text>
</comment>
<name>A0A0W0UKB2_9GAMM</name>
<evidence type="ECO:0000313" key="2">
    <source>
        <dbReference type="Proteomes" id="UP000054715"/>
    </source>
</evidence>
<dbReference type="Proteomes" id="UP000054715">
    <property type="component" value="Unassembled WGS sequence"/>
</dbReference>
<dbReference type="PATRIC" id="fig|455.5.peg.2650"/>
<dbReference type="AlphaFoldDB" id="A0A0W0UKB2"/>
<protein>
    <submittedName>
        <fullName evidence="1">Uncharacterized protein</fullName>
    </submittedName>
</protein>
<gene>
    <name evidence="1" type="ORF">Ljam_2523</name>
</gene>
<dbReference type="RefSeq" id="WP_058450366.1">
    <property type="nucleotide sequence ID" value="NZ_CAAAJF010000001.1"/>
</dbReference>
<accession>A0A0W0UKB2</accession>
<proteinExistence type="predicted"/>
<organism evidence="1 2">
    <name type="scientific">Legionella jamestowniensis</name>
    <dbReference type="NCBI Taxonomy" id="455"/>
    <lineage>
        <taxon>Bacteria</taxon>
        <taxon>Pseudomonadati</taxon>
        <taxon>Pseudomonadota</taxon>
        <taxon>Gammaproteobacteria</taxon>
        <taxon>Legionellales</taxon>
        <taxon>Legionellaceae</taxon>
        <taxon>Legionella</taxon>
    </lineage>
</organism>